<feature type="transmembrane region" description="Helical" evidence="2">
    <location>
        <begin position="95"/>
        <end position="119"/>
    </location>
</feature>
<evidence type="ECO:0000256" key="1">
    <source>
        <dbReference type="SAM" id="MobiDB-lite"/>
    </source>
</evidence>
<organism evidence="3 4">
    <name type="scientific">Dorea formicigenerans</name>
    <dbReference type="NCBI Taxonomy" id="39486"/>
    <lineage>
        <taxon>Bacteria</taxon>
        <taxon>Bacillati</taxon>
        <taxon>Bacillota</taxon>
        <taxon>Clostridia</taxon>
        <taxon>Lachnospirales</taxon>
        <taxon>Lachnospiraceae</taxon>
        <taxon>Dorea</taxon>
    </lineage>
</organism>
<dbReference type="AlphaFoldDB" id="A0A3E5EN24"/>
<dbReference type="Proteomes" id="UP000260841">
    <property type="component" value="Unassembled WGS sequence"/>
</dbReference>
<gene>
    <name evidence="3" type="ORF">DXB36_10090</name>
</gene>
<dbReference type="RefSeq" id="WP_005330914.1">
    <property type="nucleotide sequence ID" value="NZ_CABJBB010000005.1"/>
</dbReference>
<sequence length="210" mass="23745">MDTKESVGKAAKGLGSLVLILLLMKGFTFSFRSNWLLTIGIIVGGTLFLYFVGLQCIAGYLWKRKLVTIGAIFIGCFFVSTVSENQVVSGLNTVAYFLAGFVLGIPIAWFFLSAGRIAFRIMRHERLVNSGSYTGSTVSYNSNNKWDQERAERERQEREADQRAKARYDARTNQLKAEYDARTAAGWGKTGAERNFRNDADYWKNQQKKY</sequence>
<comment type="caution">
    <text evidence="3">The sequence shown here is derived from an EMBL/GenBank/DDBJ whole genome shotgun (WGS) entry which is preliminary data.</text>
</comment>
<evidence type="ECO:0000313" key="3">
    <source>
        <dbReference type="EMBL" id="RGN90385.1"/>
    </source>
</evidence>
<keyword evidence="2" id="KW-0472">Membrane</keyword>
<feature type="compositionally biased region" description="Basic and acidic residues" evidence="1">
    <location>
        <begin position="146"/>
        <end position="169"/>
    </location>
</feature>
<feature type="transmembrane region" description="Helical" evidence="2">
    <location>
        <begin position="66"/>
        <end position="83"/>
    </location>
</feature>
<evidence type="ECO:0000256" key="2">
    <source>
        <dbReference type="SAM" id="Phobius"/>
    </source>
</evidence>
<feature type="transmembrane region" description="Helical" evidence="2">
    <location>
        <begin position="35"/>
        <end position="54"/>
    </location>
</feature>
<protein>
    <submittedName>
        <fullName evidence="3">Uncharacterized protein</fullName>
    </submittedName>
</protein>
<reference evidence="3 4" key="1">
    <citation type="submission" date="2018-08" db="EMBL/GenBank/DDBJ databases">
        <title>A genome reference for cultivated species of the human gut microbiota.</title>
        <authorList>
            <person name="Zou Y."/>
            <person name="Xue W."/>
            <person name="Luo G."/>
        </authorList>
    </citation>
    <scope>NUCLEOTIDE SEQUENCE [LARGE SCALE GENOMIC DNA]</scope>
    <source>
        <strain evidence="3 4">OM03-2</strain>
    </source>
</reference>
<proteinExistence type="predicted"/>
<dbReference type="EMBL" id="QSVB01000010">
    <property type="protein sequence ID" value="RGN90385.1"/>
    <property type="molecule type" value="Genomic_DNA"/>
</dbReference>
<keyword evidence="2" id="KW-1133">Transmembrane helix</keyword>
<evidence type="ECO:0000313" key="4">
    <source>
        <dbReference type="Proteomes" id="UP000260841"/>
    </source>
</evidence>
<name>A0A3E5EN24_9FIRM</name>
<feature type="transmembrane region" description="Helical" evidence="2">
    <location>
        <begin position="12"/>
        <end position="29"/>
    </location>
</feature>
<dbReference type="GeneID" id="92863502"/>
<accession>A0A3E5EN24</accession>
<keyword evidence="2" id="KW-0812">Transmembrane</keyword>
<feature type="region of interest" description="Disordered" evidence="1">
    <location>
        <begin position="144"/>
        <end position="169"/>
    </location>
</feature>